<dbReference type="OrthoDB" id="425072at2759"/>
<dbReference type="InterPro" id="IPR036259">
    <property type="entry name" value="MFS_trans_sf"/>
</dbReference>
<dbReference type="PANTHER" id="PTHR19444">
    <property type="entry name" value="UNC-93 RELATED"/>
    <property type="match status" value="1"/>
</dbReference>
<feature type="transmembrane region" description="Helical" evidence="6">
    <location>
        <begin position="312"/>
        <end position="334"/>
    </location>
</feature>
<dbReference type="Proteomes" id="UP000198406">
    <property type="component" value="Unassembled WGS sequence"/>
</dbReference>
<dbReference type="AlphaFoldDB" id="A0A1Z5JVF0"/>
<dbReference type="InterPro" id="IPR010291">
    <property type="entry name" value="Ion_channel_UNC-93"/>
</dbReference>
<keyword evidence="4 6" id="KW-1133">Transmembrane helix</keyword>
<proteinExistence type="inferred from homology"/>
<sequence>MLVHTSKRSAEISAWLGAGLGGIGASMFWTAQGVYFAEATQVYCDQSGRTIEESTSRLAGVFAFSFLVEETLVDVLATVLVKAGVPWTLVFLLYTILTIIATILTTAVPIYPRHDLESRQSTGCSKALGTVNLLITDSRTKYMIGFNAAFGFAGAYLNSFISGQVVPKVYHDSSFVGVLVAIHGITAALVSLCYSRMTSKAPALFLGSLAFAFVAVPFFVEPDVENNWGWGHVLFIYSIHGVGRAAFEGPFKAVFADLFPRDTDAAFTNITLQNGLAGSVAYILMSRLACVPSTTSAGSFCVAYQDGTYHDIGLLGCIVIGTSVASILCFARVLSLSQRDSHTMVKGTDRLAYGSDLYSQDVLVHELQEREDNGVHRLD</sequence>
<feature type="transmembrane region" description="Helical" evidence="6">
    <location>
        <begin position="173"/>
        <end position="194"/>
    </location>
</feature>
<dbReference type="InParanoid" id="A0A1Z5JVF0"/>
<evidence type="ECO:0000313" key="7">
    <source>
        <dbReference type="EMBL" id="GAX17721.1"/>
    </source>
</evidence>
<dbReference type="PANTHER" id="PTHR19444:SF13">
    <property type="entry name" value="PROTEIN UNC-93 HOMOLOG A"/>
    <property type="match status" value="1"/>
</dbReference>
<feature type="transmembrane region" description="Helical" evidence="6">
    <location>
        <begin position="58"/>
        <end position="81"/>
    </location>
</feature>
<feature type="transmembrane region" description="Helical" evidence="6">
    <location>
        <begin position="201"/>
        <end position="220"/>
    </location>
</feature>
<gene>
    <name evidence="7" type="ORF">FisN_24Hh214</name>
</gene>
<evidence type="ECO:0000256" key="1">
    <source>
        <dbReference type="ARBA" id="ARBA00004141"/>
    </source>
</evidence>
<evidence type="ECO:0000313" key="8">
    <source>
        <dbReference type="Proteomes" id="UP000198406"/>
    </source>
</evidence>
<dbReference type="GO" id="GO:0016020">
    <property type="term" value="C:membrane"/>
    <property type="evidence" value="ECO:0007669"/>
    <property type="project" value="UniProtKB-SubCell"/>
</dbReference>
<evidence type="ECO:0000256" key="4">
    <source>
        <dbReference type="ARBA" id="ARBA00022989"/>
    </source>
</evidence>
<dbReference type="InterPro" id="IPR051951">
    <property type="entry name" value="UNC-93_regulatory"/>
</dbReference>
<dbReference type="SUPFAM" id="SSF103473">
    <property type="entry name" value="MFS general substrate transporter"/>
    <property type="match status" value="1"/>
</dbReference>
<feature type="transmembrane region" description="Helical" evidence="6">
    <location>
        <begin position="12"/>
        <end position="37"/>
    </location>
</feature>
<keyword evidence="8" id="KW-1185">Reference proteome</keyword>
<accession>A0A1Z5JVF0</accession>
<feature type="transmembrane region" description="Helical" evidence="6">
    <location>
        <begin position="142"/>
        <end position="161"/>
    </location>
</feature>
<feature type="transmembrane region" description="Helical" evidence="6">
    <location>
        <begin position="87"/>
        <end position="111"/>
    </location>
</feature>
<dbReference type="Pfam" id="PF05978">
    <property type="entry name" value="UNC-93"/>
    <property type="match status" value="1"/>
</dbReference>
<evidence type="ECO:0000256" key="3">
    <source>
        <dbReference type="ARBA" id="ARBA00022692"/>
    </source>
</evidence>
<organism evidence="7 8">
    <name type="scientific">Fistulifera solaris</name>
    <name type="common">Oleaginous diatom</name>
    <dbReference type="NCBI Taxonomy" id="1519565"/>
    <lineage>
        <taxon>Eukaryota</taxon>
        <taxon>Sar</taxon>
        <taxon>Stramenopiles</taxon>
        <taxon>Ochrophyta</taxon>
        <taxon>Bacillariophyta</taxon>
        <taxon>Bacillariophyceae</taxon>
        <taxon>Bacillariophycidae</taxon>
        <taxon>Naviculales</taxon>
        <taxon>Naviculaceae</taxon>
        <taxon>Fistulifera</taxon>
    </lineage>
</organism>
<evidence type="ECO:0000256" key="5">
    <source>
        <dbReference type="ARBA" id="ARBA00023136"/>
    </source>
</evidence>
<evidence type="ECO:0000256" key="6">
    <source>
        <dbReference type="SAM" id="Phobius"/>
    </source>
</evidence>
<name>A0A1Z5JVF0_FISSO</name>
<protein>
    <submittedName>
        <fullName evidence="7">Uncharacterized protein</fullName>
    </submittedName>
</protein>
<evidence type="ECO:0000256" key="2">
    <source>
        <dbReference type="ARBA" id="ARBA00009172"/>
    </source>
</evidence>
<comment type="similarity">
    <text evidence="2">Belongs to the unc-93 family.</text>
</comment>
<keyword evidence="3 6" id="KW-0812">Transmembrane</keyword>
<dbReference type="EMBL" id="BDSP01000122">
    <property type="protein sequence ID" value="GAX17721.1"/>
    <property type="molecule type" value="Genomic_DNA"/>
</dbReference>
<comment type="subcellular location">
    <subcellularLocation>
        <location evidence="1">Membrane</location>
        <topology evidence="1">Multi-pass membrane protein</topology>
    </subcellularLocation>
</comment>
<reference evidence="7 8" key="1">
    <citation type="journal article" date="2015" name="Plant Cell">
        <title>Oil accumulation by the oleaginous diatom Fistulifera solaris as revealed by the genome and transcriptome.</title>
        <authorList>
            <person name="Tanaka T."/>
            <person name="Maeda Y."/>
            <person name="Veluchamy A."/>
            <person name="Tanaka M."/>
            <person name="Abida H."/>
            <person name="Marechal E."/>
            <person name="Bowler C."/>
            <person name="Muto M."/>
            <person name="Sunaga Y."/>
            <person name="Tanaka M."/>
            <person name="Yoshino T."/>
            <person name="Taniguchi T."/>
            <person name="Fukuda Y."/>
            <person name="Nemoto M."/>
            <person name="Matsumoto M."/>
            <person name="Wong P.S."/>
            <person name="Aburatani S."/>
            <person name="Fujibuchi W."/>
        </authorList>
    </citation>
    <scope>NUCLEOTIDE SEQUENCE [LARGE SCALE GENOMIC DNA]</scope>
    <source>
        <strain evidence="7 8">JPCC DA0580</strain>
    </source>
</reference>
<comment type="caution">
    <text evidence="7">The sequence shown here is derived from an EMBL/GenBank/DDBJ whole genome shotgun (WGS) entry which is preliminary data.</text>
</comment>
<keyword evidence="5 6" id="KW-0472">Membrane</keyword>